<organism evidence="2 3">
    <name type="scientific">Burkholderia cepacia</name>
    <name type="common">Pseudomonas cepacia</name>
    <dbReference type="NCBI Taxonomy" id="292"/>
    <lineage>
        <taxon>Bacteria</taxon>
        <taxon>Pseudomonadati</taxon>
        <taxon>Pseudomonadota</taxon>
        <taxon>Betaproteobacteria</taxon>
        <taxon>Burkholderiales</taxon>
        <taxon>Burkholderiaceae</taxon>
        <taxon>Burkholderia</taxon>
        <taxon>Burkholderia cepacia complex</taxon>
    </lineage>
</organism>
<gene>
    <name evidence="2" type="ORF">C5615_09355</name>
</gene>
<name>A0A2S8IXX0_BURCE</name>
<dbReference type="InterPro" id="IPR004175">
    <property type="entry name" value="RNA_CPDase"/>
</dbReference>
<dbReference type="AlphaFoldDB" id="A0A2S8IXX0"/>
<evidence type="ECO:0000313" key="3">
    <source>
        <dbReference type="Proteomes" id="UP000238206"/>
    </source>
</evidence>
<dbReference type="PANTHER" id="PTHR35561">
    <property type="entry name" value="RNA 2',3'-CYCLIC PHOSPHODIESTERASE"/>
    <property type="match status" value="1"/>
</dbReference>
<sequence>MRTSNAAVPQLTLPGFEATQLALEHRFFFAVMPDPDTAECMAERGARLGAGMRVDGRPLHAERLHVTLQLVGDFAYVPEVILARACVAAASIDVPSFGVTFDQILSFNGRPGHRPLVLTGSDGLDELVRFQRLLVDALRGARLRVSGARFTPHLTLLYGDGRVTRCPTEPITWTVREFVLIHSWLGKTHYDVIGRWPLTDSIPTI</sequence>
<reference evidence="2 3" key="1">
    <citation type="submission" date="2018-02" db="EMBL/GenBank/DDBJ databases">
        <title>Draft genome sequencing of Burkholderia cepacia Y14-15.</title>
        <authorList>
            <person name="Zheng B.-X."/>
        </authorList>
    </citation>
    <scope>NUCLEOTIDE SEQUENCE [LARGE SCALE GENOMIC DNA]</scope>
    <source>
        <strain evidence="2 3">Y14-15</strain>
    </source>
</reference>
<evidence type="ECO:0000313" key="2">
    <source>
        <dbReference type="EMBL" id="PQP19646.1"/>
    </source>
</evidence>
<dbReference type="GO" id="GO:0016874">
    <property type="term" value="F:ligase activity"/>
    <property type="evidence" value="ECO:0007669"/>
    <property type="project" value="UniProtKB-KW"/>
</dbReference>
<proteinExistence type="predicted"/>
<dbReference type="RefSeq" id="WP_105390472.1">
    <property type="nucleotide sequence ID" value="NZ_PUIQ01000009.1"/>
</dbReference>
<dbReference type="GO" id="GO:0008664">
    <property type="term" value="F:RNA 2',3'-cyclic 3'-phosphodiesterase activity"/>
    <property type="evidence" value="ECO:0007669"/>
    <property type="project" value="InterPro"/>
</dbReference>
<keyword evidence="1" id="KW-0378">Hydrolase</keyword>
<accession>A0A2S8IXX0</accession>
<dbReference type="InterPro" id="IPR009097">
    <property type="entry name" value="Cyclic_Pdiesterase"/>
</dbReference>
<dbReference type="Pfam" id="PF13563">
    <property type="entry name" value="2_5_RNA_ligase2"/>
    <property type="match status" value="1"/>
</dbReference>
<dbReference type="GO" id="GO:0004113">
    <property type="term" value="F:2',3'-cyclic-nucleotide 3'-phosphodiesterase activity"/>
    <property type="evidence" value="ECO:0007669"/>
    <property type="project" value="InterPro"/>
</dbReference>
<evidence type="ECO:0000256" key="1">
    <source>
        <dbReference type="ARBA" id="ARBA00022801"/>
    </source>
</evidence>
<comment type="caution">
    <text evidence="2">The sequence shown here is derived from an EMBL/GenBank/DDBJ whole genome shotgun (WGS) entry which is preliminary data.</text>
</comment>
<dbReference type="EMBL" id="PUIQ01000009">
    <property type="protein sequence ID" value="PQP19646.1"/>
    <property type="molecule type" value="Genomic_DNA"/>
</dbReference>
<dbReference type="Gene3D" id="3.90.1140.10">
    <property type="entry name" value="Cyclic phosphodiesterase"/>
    <property type="match status" value="1"/>
</dbReference>
<keyword evidence="2" id="KW-0436">Ligase</keyword>
<dbReference type="Proteomes" id="UP000238206">
    <property type="component" value="Unassembled WGS sequence"/>
</dbReference>
<dbReference type="SUPFAM" id="SSF55144">
    <property type="entry name" value="LigT-like"/>
    <property type="match status" value="1"/>
</dbReference>
<dbReference type="PANTHER" id="PTHR35561:SF1">
    <property type="entry name" value="RNA 2',3'-CYCLIC PHOSPHODIESTERASE"/>
    <property type="match status" value="1"/>
</dbReference>
<protein>
    <submittedName>
        <fullName evidence="2">Ligase</fullName>
    </submittedName>
</protein>